<dbReference type="Proteomes" id="UP000732380">
    <property type="component" value="Unassembled WGS sequence"/>
</dbReference>
<feature type="compositionally biased region" description="Basic and acidic residues" evidence="1">
    <location>
        <begin position="48"/>
        <end position="63"/>
    </location>
</feature>
<reference evidence="2 3" key="1">
    <citation type="journal article" date="2020" name="bioRxiv">
        <title>Whole genome comparisons of ergot fungi reveals the divergence and evolution of species within the genus Claviceps are the result of varying mechanisms driving genome evolution and host range expansion.</title>
        <authorList>
            <person name="Wyka S.A."/>
            <person name="Mondo S.J."/>
            <person name="Liu M."/>
            <person name="Dettman J."/>
            <person name="Nalam V."/>
            <person name="Broders K.D."/>
        </authorList>
    </citation>
    <scope>NUCLEOTIDE SEQUENCE [LARGE SCALE GENOMIC DNA]</scope>
    <source>
        <strain evidence="2 3">LM576</strain>
    </source>
</reference>
<accession>A0A9P7TT59</accession>
<organism evidence="2 3">
    <name type="scientific">Claviceps humidiphila</name>
    <dbReference type="NCBI Taxonomy" id="1294629"/>
    <lineage>
        <taxon>Eukaryota</taxon>
        <taxon>Fungi</taxon>
        <taxon>Dikarya</taxon>
        <taxon>Ascomycota</taxon>
        <taxon>Pezizomycotina</taxon>
        <taxon>Sordariomycetes</taxon>
        <taxon>Hypocreomycetidae</taxon>
        <taxon>Hypocreales</taxon>
        <taxon>Clavicipitaceae</taxon>
        <taxon>Claviceps</taxon>
    </lineage>
</organism>
<protein>
    <submittedName>
        <fullName evidence="2">Uncharacterized protein</fullName>
    </submittedName>
</protein>
<name>A0A9P7TT59_9HYPO</name>
<gene>
    <name evidence="2" type="ORF">E4U13_004710</name>
</gene>
<dbReference type="EMBL" id="SRQM01000373">
    <property type="protein sequence ID" value="KAG6111691.1"/>
    <property type="molecule type" value="Genomic_DNA"/>
</dbReference>
<comment type="caution">
    <text evidence="2">The sequence shown here is derived from an EMBL/GenBank/DDBJ whole genome shotgun (WGS) entry which is preliminary data.</text>
</comment>
<keyword evidence="3" id="KW-1185">Reference proteome</keyword>
<feature type="region of interest" description="Disordered" evidence="1">
    <location>
        <begin position="1"/>
        <end position="34"/>
    </location>
</feature>
<evidence type="ECO:0000313" key="2">
    <source>
        <dbReference type="EMBL" id="KAG6111691.1"/>
    </source>
</evidence>
<dbReference type="AlphaFoldDB" id="A0A9P7TT59"/>
<proteinExistence type="predicted"/>
<feature type="compositionally biased region" description="Polar residues" evidence="1">
    <location>
        <begin position="21"/>
        <end position="31"/>
    </location>
</feature>
<evidence type="ECO:0000256" key="1">
    <source>
        <dbReference type="SAM" id="MobiDB-lite"/>
    </source>
</evidence>
<feature type="region of interest" description="Disordered" evidence="1">
    <location>
        <begin position="48"/>
        <end position="85"/>
    </location>
</feature>
<evidence type="ECO:0000313" key="3">
    <source>
        <dbReference type="Proteomes" id="UP000732380"/>
    </source>
</evidence>
<sequence>MATGTRASARGSEAPDPPANVGQQVPPATTTTDDEMAALQRELAMAEMREKISQSEARRRAFDQENVPGTGAPNAPSIDAADTTG</sequence>